<evidence type="ECO:0000313" key="2">
    <source>
        <dbReference type="Proteomes" id="UP000301309"/>
    </source>
</evidence>
<dbReference type="AlphaFoldDB" id="A0A4D4L6K2"/>
<keyword evidence="2" id="KW-1185">Reference proteome</keyword>
<protein>
    <recommendedName>
        <fullName evidence="3">Tetratrico peptide repeat group 5 domain-containing protein</fullName>
    </recommendedName>
</protein>
<sequence length="60" mass="6905">MLRMACEGEHEEAPYWLAEALRRLGRTEEADRWLRVAAEAYPDVLAQYGEMARLAIRDPG</sequence>
<gene>
    <name evidence="1" type="ORF">SVIO_042720</name>
</gene>
<dbReference type="Gene3D" id="1.25.40.10">
    <property type="entry name" value="Tetratricopeptide repeat domain"/>
    <property type="match status" value="1"/>
</dbReference>
<name>A0A4D4L6K2_STRVO</name>
<organism evidence="1 2">
    <name type="scientific">Streptomyces violaceusniger</name>
    <dbReference type="NCBI Taxonomy" id="68280"/>
    <lineage>
        <taxon>Bacteria</taxon>
        <taxon>Bacillati</taxon>
        <taxon>Actinomycetota</taxon>
        <taxon>Actinomycetes</taxon>
        <taxon>Kitasatosporales</taxon>
        <taxon>Streptomycetaceae</taxon>
        <taxon>Streptomyces</taxon>
        <taxon>Streptomyces violaceusniger group</taxon>
    </lineage>
</organism>
<proteinExistence type="predicted"/>
<evidence type="ECO:0000313" key="1">
    <source>
        <dbReference type="EMBL" id="GDY53649.1"/>
    </source>
</evidence>
<accession>A0A4D4L6K2</accession>
<dbReference type="SUPFAM" id="SSF48452">
    <property type="entry name" value="TPR-like"/>
    <property type="match status" value="1"/>
</dbReference>
<evidence type="ECO:0008006" key="3">
    <source>
        <dbReference type="Google" id="ProtNLM"/>
    </source>
</evidence>
<comment type="caution">
    <text evidence="1">The sequence shown here is derived from an EMBL/GenBank/DDBJ whole genome shotgun (WGS) entry which is preliminary data.</text>
</comment>
<reference evidence="1 2" key="1">
    <citation type="journal article" date="2020" name="Int. J. Syst. Evol. Microbiol.">
        <title>Reclassification of Streptomyces castelarensis and Streptomyces sporoclivatus as later heterotypic synonyms of Streptomyces antimycoticus.</title>
        <authorList>
            <person name="Komaki H."/>
            <person name="Tamura T."/>
        </authorList>
    </citation>
    <scope>NUCLEOTIDE SEQUENCE [LARGE SCALE GENOMIC DNA]</scope>
    <source>
        <strain evidence="1 2">NBRC 13459</strain>
    </source>
</reference>
<dbReference type="EMBL" id="BJHW01000001">
    <property type="protein sequence ID" value="GDY53649.1"/>
    <property type="molecule type" value="Genomic_DNA"/>
</dbReference>
<dbReference type="InterPro" id="IPR011990">
    <property type="entry name" value="TPR-like_helical_dom_sf"/>
</dbReference>
<dbReference type="Proteomes" id="UP000301309">
    <property type="component" value="Unassembled WGS sequence"/>
</dbReference>